<dbReference type="AlphaFoldDB" id="C1EDN0"/>
<keyword evidence="4 12" id="KW-0812">Transmembrane</keyword>
<sequence>MRRSWGPNTPGAQSTRAPDAAAPAGNPGTHAVAAQEGMGAAFHFNPATGMLENPGGSGGEAMSKSRFVESSSTGGFRRVGAGPGGGGDDDASGIQRSVAQRALDSQGDLTMRAVAVAVQSVVVWLGFMTQGLLAGFGVLHVFMTYYMDDAQTDGFLHYYSPIAVPAQRCFVTLSALALITAVDKYARDSLSGFMLQGFTLQKVDALAVLSFFLCFVLSVVCVPFEDRVFYANKRVPSWWEYESATSSFKSSVATYMGTNFARCFFALLGWACVCYTNTPQVIDVLDRAEEMKNAPRRGRGGGFGVVEGQTARRNGGGDGAKEGGTLQLGWRDGNAGGGNGGGAGRRQRMDGYGR</sequence>
<dbReference type="OrthoDB" id="550113at2759"/>
<keyword evidence="9" id="KW-0966">Cell projection</keyword>
<evidence type="ECO:0008006" key="15">
    <source>
        <dbReference type="Google" id="ProtNLM"/>
    </source>
</evidence>
<evidence type="ECO:0000256" key="4">
    <source>
        <dbReference type="ARBA" id="ARBA00022692"/>
    </source>
</evidence>
<reference evidence="13 14" key="1">
    <citation type="journal article" date="2009" name="Science">
        <title>Green evolution and dynamic adaptations revealed by genomes of the marine picoeukaryotes Micromonas.</title>
        <authorList>
            <person name="Worden A.Z."/>
            <person name="Lee J.H."/>
            <person name="Mock T."/>
            <person name="Rouze P."/>
            <person name="Simmons M.P."/>
            <person name="Aerts A.L."/>
            <person name="Allen A.E."/>
            <person name="Cuvelier M.L."/>
            <person name="Derelle E."/>
            <person name="Everett M.V."/>
            <person name="Foulon E."/>
            <person name="Grimwood J."/>
            <person name="Gundlach H."/>
            <person name="Henrissat B."/>
            <person name="Napoli C."/>
            <person name="McDonald S.M."/>
            <person name="Parker M.S."/>
            <person name="Rombauts S."/>
            <person name="Salamov A."/>
            <person name="Von Dassow P."/>
            <person name="Badger J.H."/>
            <person name="Coutinho P.M."/>
            <person name="Demir E."/>
            <person name="Dubchak I."/>
            <person name="Gentemann C."/>
            <person name="Eikrem W."/>
            <person name="Gready J.E."/>
            <person name="John U."/>
            <person name="Lanier W."/>
            <person name="Lindquist E.A."/>
            <person name="Lucas S."/>
            <person name="Mayer K.F."/>
            <person name="Moreau H."/>
            <person name="Not F."/>
            <person name="Otillar R."/>
            <person name="Panaud O."/>
            <person name="Pangilinan J."/>
            <person name="Paulsen I."/>
            <person name="Piegu B."/>
            <person name="Poliakov A."/>
            <person name="Robbens S."/>
            <person name="Schmutz J."/>
            <person name="Toulza E."/>
            <person name="Wyss T."/>
            <person name="Zelensky A."/>
            <person name="Zhou K."/>
            <person name="Armbrust E.V."/>
            <person name="Bhattacharya D."/>
            <person name="Goodenough U.W."/>
            <person name="Van de Peer Y."/>
            <person name="Grigoriev I.V."/>
        </authorList>
    </citation>
    <scope>NUCLEOTIDE SEQUENCE [LARGE SCALE GENOMIC DNA]</scope>
    <source>
        <strain evidence="14">RCC299 / NOUM17</strain>
    </source>
</reference>
<keyword evidence="8 12" id="KW-0472">Membrane</keyword>
<dbReference type="GeneID" id="8247248"/>
<evidence type="ECO:0000256" key="6">
    <source>
        <dbReference type="ARBA" id="ARBA00022989"/>
    </source>
</evidence>
<comment type="similarity">
    <text evidence="3">Belongs to the TMEM237 family.</text>
</comment>
<dbReference type="eggNOG" id="ENOG502SEKK">
    <property type="taxonomic scope" value="Eukaryota"/>
</dbReference>
<evidence type="ECO:0000256" key="9">
    <source>
        <dbReference type="ARBA" id="ARBA00023273"/>
    </source>
</evidence>
<dbReference type="KEGG" id="mis:MICPUN_109120"/>
<evidence type="ECO:0000313" key="14">
    <source>
        <dbReference type="Proteomes" id="UP000002009"/>
    </source>
</evidence>
<evidence type="ECO:0000256" key="11">
    <source>
        <dbReference type="SAM" id="MobiDB-lite"/>
    </source>
</evidence>
<feature type="transmembrane region" description="Helical" evidence="12">
    <location>
        <begin position="121"/>
        <end position="142"/>
    </location>
</feature>
<dbReference type="Pfam" id="PF15383">
    <property type="entry name" value="TMEM237"/>
    <property type="match status" value="1"/>
</dbReference>
<keyword evidence="7" id="KW-0969">Cilium</keyword>
<dbReference type="GO" id="GO:0035869">
    <property type="term" value="C:ciliary transition zone"/>
    <property type="evidence" value="ECO:0007669"/>
    <property type="project" value="TreeGrafter"/>
</dbReference>
<feature type="compositionally biased region" description="Polar residues" evidence="11">
    <location>
        <begin position="1"/>
        <end position="16"/>
    </location>
</feature>
<feature type="compositionally biased region" description="Gly residues" evidence="11">
    <location>
        <begin position="334"/>
        <end position="344"/>
    </location>
</feature>
<evidence type="ECO:0000256" key="7">
    <source>
        <dbReference type="ARBA" id="ARBA00023069"/>
    </source>
</evidence>
<feature type="region of interest" description="Disordered" evidence="11">
    <location>
        <begin position="299"/>
        <end position="354"/>
    </location>
</feature>
<dbReference type="EMBL" id="CP001330">
    <property type="protein sequence ID" value="ACO66394.1"/>
    <property type="molecule type" value="Genomic_DNA"/>
</dbReference>
<evidence type="ECO:0000256" key="2">
    <source>
        <dbReference type="ARBA" id="ARBA00004141"/>
    </source>
</evidence>
<name>C1EDN0_MICCC</name>
<keyword evidence="6 12" id="KW-1133">Transmembrane helix</keyword>
<keyword evidence="5" id="KW-0970">Cilium biogenesis/degradation</keyword>
<accession>C1EDN0</accession>
<dbReference type="InterPro" id="IPR029409">
    <property type="entry name" value="TMEM237"/>
</dbReference>
<feature type="region of interest" description="Disordered" evidence="11">
    <location>
        <begin position="1"/>
        <end position="31"/>
    </location>
</feature>
<comment type="subcellular location">
    <subcellularLocation>
        <location evidence="1">Cell projection</location>
        <location evidence="1">Cilium</location>
    </subcellularLocation>
    <subcellularLocation>
        <location evidence="2">Membrane</location>
        <topology evidence="2">Multi-pass membrane protein</topology>
    </subcellularLocation>
</comment>
<dbReference type="PANTHER" id="PTHR28388:SF1">
    <property type="entry name" value="TRANSMEMBRANE PROTEIN 237"/>
    <property type="match status" value="1"/>
</dbReference>
<dbReference type="RefSeq" id="XP_002505136.1">
    <property type="nucleotide sequence ID" value="XM_002505090.1"/>
</dbReference>
<evidence type="ECO:0000256" key="12">
    <source>
        <dbReference type="SAM" id="Phobius"/>
    </source>
</evidence>
<proteinExistence type="inferred from homology"/>
<evidence type="ECO:0000256" key="8">
    <source>
        <dbReference type="ARBA" id="ARBA00023136"/>
    </source>
</evidence>
<dbReference type="GO" id="GO:0060271">
    <property type="term" value="P:cilium assembly"/>
    <property type="evidence" value="ECO:0007669"/>
    <property type="project" value="TreeGrafter"/>
</dbReference>
<protein>
    <recommendedName>
        <fullName evidence="15">Transmembrane protein</fullName>
    </recommendedName>
</protein>
<gene>
    <name evidence="13" type="ORF">MICPUN_109120</name>
</gene>
<evidence type="ECO:0000313" key="13">
    <source>
        <dbReference type="EMBL" id="ACO66394.1"/>
    </source>
</evidence>
<dbReference type="GO" id="GO:0016020">
    <property type="term" value="C:membrane"/>
    <property type="evidence" value="ECO:0007669"/>
    <property type="project" value="UniProtKB-SubCell"/>
</dbReference>
<evidence type="ECO:0000256" key="5">
    <source>
        <dbReference type="ARBA" id="ARBA00022794"/>
    </source>
</evidence>
<dbReference type="Proteomes" id="UP000002009">
    <property type="component" value="Chromosome 11"/>
</dbReference>
<feature type="transmembrane region" description="Helical" evidence="12">
    <location>
        <begin position="203"/>
        <end position="225"/>
    </location>
</feature>
<dbReference type="PANTHER" id="PTHR28388">
    <property type="entry name" value="TRANSMEMBRANE PROTEIN 237"/>
    <property type="match status" value="1"/>
</dbReference>
<organism evidence="13 14">
    <name type="scientific">Micromonas commoda (strain RCC299 / NOUM17 / CCMP2709)</name>
    <name type="common">Picoplanktonic green alga</name>
    <dbReference type="NCBI Taxonomy" id="296587"/>
    <lineage>
        <taxon>Eukaryota</taxon>
        <taxon>Viridiplantae</taxon>
        <taxon>Chlorophyta</taxon>
        <taxon>Mamiellophyceae</taxon>
        <taxon>Mamiellales</taxon>
        <taxon>Mamiellaceae</taxon>
        <taxon>Micromonas</taxon>
    </lineage>
</organism>
<dbReference type="InParanoid" id="C1EDN0"/>
<keyword evidence="14" id="KW-1185">Reference proteome</keyword>
<evidence type="ECO:0000256" key="10">
    <source>
        <dbReference type="ARBA" id="ARBA00025631"/>
    </source>
</evidence>
<evidence type="ECO:0000256" key="3">
    <source>
        <dbReference type="ARBA" id="ARBA00008783"/>
    </source>
</evidence>
<feature type="region of interest" description="Disordered" evidence="11">
    <location>
        <begin position="45"/>
        <end position="93"/>
    </location>
</feature>
<comment type="function">
    <text evidence="10">Component of the transition zone in primary cilia. Required for ciliogenesis.</text>
</comment>
<evidence type="ECO:0000256" key="1">
    <source>
        <dbReference type="ARBA" id="ARBA00004138"/>
    </source>
</evidence>